<evidence type="ECO:0000313" key="3">
    <source>
        <dbReference type="Proteomes" id="UP000738431"/>
    </source>
</evidence>
<feature type="transmembrane region" description="Helical" evidence="1">
    <location>
        <begin position="640"/>
        <end position="664"/>
    </location>
</feature>
<dbReference type="RefSeq" id="WP_221029328.1">
    <property type="nucleotide sequence ID" value="NZ_CP139781.1"/>
</dbReference>
<proteinExistence type="predicted"/>
<feature type="transmembrane region" description="Helical" evidence="1">
    <location>
        <begin position="611"/>
        <end position="633"/>
    </location>
</feature>
<accession>A0ABZ1C6P0</accession>
<keyword evidence="1" id="KW-1133">Transmembrane helix</keyword>
<evidence type="ECO:0008006" key="4">
    <source>
        <dbReference type="Google" id="ProtNLM"/>
    </source>
</evidence>
<keyword evidence="3" id="KW-1185">Reference proteome</keyword>
<feature type="transmembrane region" description="Helical" evidence="1">
    <location>
        <begin position="439"/>
        <end position="456"/>
    </location>
</feature>
<evidence type="ECO:0000256" key="1">
    <source>
        <dbReference type="SAM" id="Phobius"/>
    </source>
</evidence>
<feature type="transmembrane region" description="Helical" evidence="1">
    <location>
        <begin position="398"/>
        <end position="414"/>
    </location>
</feature>
<sequence>MVLPDSWLRGLARGLPLLAVAVLAWAGWLARLDRIDARSPNFLMVPLQVEQVSLAEVYFDVGQGLWAGDVSQQNVVPRQEPMVRFALPREPIAALRLDPMMGPGGFAVGAPWLESATGRVIARFPSSAVTPRLELATWEARGDWYEATAVVGATDPQVWFGLGTPLRHARGRPWGWWLLGALALIGLRTALGRTEAVRTRVRWHRVVPRWLGGTVRTGARWVWRALVGFSVGATRVTTGRVLVGAVVVVAAQAWQLRGIGEGIDWPMWDEANFAGRGADWAAGRGVLGELHTGPGFALQYGVLSWWGEAGQTVIWQHGVVKLAVALMLYLALVRLWRNPGAAAAATVAWAATWFQLQYPTLLYQAAWVWFLAAVAVIDRWPLVGTLLLAWAVAYRQDYQFALVAVVGWLGWMWWRDRKAGGRGVADFWIRGQARRGESVVVALAVLTLLLGLGALLKGGVTWGGVGHRGWFAFQQHYAVQTAMVRGLSDFNPYAQYPELIAQDFPGATSLREAWAVNPGAMLRHVQWNLANAAGEVVEYWRPAWGLAWVVGLGGALAVLWLVAGGAQTRRGAGGSTKVEPYIKASSGAVVLLLGGLLVVGPGLVVLAKESYLLPALALTLGGAGLALTALARWWPERGRLVLAGLGGVVALSVVGVVVATPAVFVAHAQSQPVATTAKALAAVWPAEGRYVLVGYGASTYETYLGRDRARGVEPVNAVSGNSGPNRTMAQLLEEERPWAVLVTDAWRQAADVDDNLLRERVATGRWAVRPVPGGELYYRLAR</sequence>
<evidence type="ECO:0000313" key="2">
    <source>
        <dbReference type="EMBL" id="WRQ87259.1"/>
    </source>
</evidence>
<feature type="transmembrane region" description="Helical" evidence="1">
    <location>
        <begin position="543"/>
        <end position="563"/>
    </location>
</feature>
<dbReference type="Proteomes" id="UP000738431">
    <property type="component" value="Chromosome"/>
</dbReference>
<reference evidence="2 3" key="2">
    <citation type="submission" date="2023-12" db="EMBL/GenBank/DDBJ databases">
        <title>Description of an unclassified Opitutus bacterium of Verrucomicrobiota.</title>
        <authorList>
            <person name="Zhang D.-F."/>
        </authorList>
    </citation>
    <scope>NUCLEOTIDE SEQUENCE [LARGE SCALE GENOMIC DNA]</scope>
    <source>
        <strain evidence="2 3">WL0086</strain>
    </source>
</reference>
<name>A0ABZ1C6P0_9BACT</name>
<organism evidence="2 3">
    <name type="scientific">Actomonas aquatica</name>
    <dbReference type="NCBI Taxonomy" id="2866162"/>
    <lineage>
        <taxon>Bacteria</taxon>
        <taxon>Pseudomonadati</taxon>
        <taxon>Verrucomicrobiota</taxon>
        <taxon>Opitutia</taxon>
        <taxon>Opitutales</taxon>
        <taxon>Opitutaceae</taxon>
        <taxon>Actomonas</taxon>
    </lineage>
</organism>
<feature type="transmembrane region" description="Helical" evidence="1">
    <location>
        <begin position="174"/>
        <end position="191"/>
    </location>
</feature>
<feature type="transmembrane region" description="Helical" evidence="1">
    <location>
        <begin position="368"/>
        <end position="392"/>
    </location>
</feature>
<dbReference type="EMBL" id="CP139781">
    <property type="protein sequence ID" value="WRQ87259.1"/>
    <property type="molecule type" value="Genomic_DNA"/>
</dbReference>
<gene>
    <name evidence="2" type="ORF">K1X11_020795</name>
</gene>
<keyword evidence="1" id="KW-0472">Membrane</keyword>
<reference evidence="2 3" key="1">
    <citation type="submission" date="2021-08" db="EMBL/GenBank/DDBJ databases">
        <authorList>
            <person name="Zhang D."/>
            <person name="Zhang A."/>
            <person name="Wang L."/>
        </authorList>
    </citation>
    <scope>NUCLEOTIDE SEQUENCE [LARGE SCALE GENOMIC DNA]</scope>
    <source>
        <strain evidence="2 3">WL0086</strain>
    </source>
</reference>
<feature type="transmembrane region" description="Helical" evidence="1">
    <location>
        <begin position="313"/>
        <end position="332"/>
    </location>
</feature>
<protein>
    <recommendedName>
        <fullName evidence="4">Glycosyltransferase RgtA/B/C/D-like domain-containing protein</fullName>
    </recommendedName>
</protein>
<feature type="transmembrane region" description="Helical" evidence="1">
    <location>
        <begin position="584"/>
        <end position="605"/>
    </location>
</feature>
<feature type="transmembrane region" description="Helical" evidence="1">
    <location>
        <begin position="12"/>
        <end position="30"/>
    </location>
</feature>
<keyword evidence="1" id="KW-0812">Transmembrane</keyword>